<reference evidence="1 2" key="1">
    <citation type="submission" date="2020-06" db="EMBL/GenBank/DDBJ databases">
        <title>WGS assembly of Ceratodon purpureus strain R40.</title>
        <authorList>
            <person name="Carey S.B."/>
            <person name="Jenkins J."/>
            <person name="Shu S."/>
            <person name="Lovell J.T."/>
            <person name="Sreedasyam A."/>
            <person name="Maumus F."/>
            <person name="Tiley G.P."/>
            <person name="Fernandez-Pozo N."/>
            <person name="Barry K."/>
            <person name="Chen C."/>
            <person name="Wang M."/>
            <person name="Lipzen A."/>
            <person name="Daum C."/>
            <person name="Saski C.A."/>
            <person name="Payton A.C."/>
            <person name="Mcbreen J.C."/>
            <person name="Conrad R.E."/>
            <person name="Kollar L.M."/>
            <person name="Olsson S."/>
            <person name="Huttunen S."/>
            <person name="Landis J.B."/>
            <person name="Wickett N.J."/>
            <person name="Johnson M.G."/>
            <person name="Rensing S.A."/>
            <person name="Grimwood J."/>
            <person name="Schmutz J."/>
            <person name="Mcdaniel S.F."/>
        </authorList>
    </citation>
    <scope>NUCLEOTIDE SEQUENCE [LARGE SCALE GENOMIC DNA]</scope>
    <source>
        <strain evidence="1 2">R40</strain>
    </source>
</reference>
<organism evidence="1 2">
    <name type="scientific">Ceratodon purpureus</name>
    <name type="common">Fire moss</name>
    <name type="synonym">Dicranum purpureum</name>
    <dbReference type="NCBI Taxonomy" id="3225"/>
    <lineage>
        <taxon>Eukaryota</taxon>
        <taxon>Viridiplantae</taxon>
        <taxon>Streptophyta</taxon>
        <taxon>Embryophyta</taxon>
        <taxon>Bryophyta</taxon>
        <taxon>Bryophytina</taxon>
        <taxon>Bryopsida</taxon>
        <taxon>Dicranidae</taxon>
        <taxon>Pseudoditrichales</taxon>
        <taxon>Ditrichaceae</taxon>
        <taxon>Ceratodon</taxon>
    </lineage>
</organism>
<comment type="caution">
    <text evidence="1">The sequence shown here is derived from an EMBL/GenBank/DDBJ whole genome shotgun (WGS) entry which is preliminary data.</text>
</comment>
<protein>
    <submittedName>
        <fullName evidence="1">Uncharacterized protein</fullName>
    </submittedName>
</protein>
<dbReference type="AlphaFoldDB" id="A0A8T0GBY1"/>
<accession>A0A8T0GBY1</accession>
<evidence type="ECO:0000313" key="2">
    <source>
        <dbReference type="Proteomes" id="UP000822688"/>
    </source>
</evidence>
<sequence length="56" mass="6400">MGSTKGERNDTVEEILHCQRPTKATCKLAHTRLFVSATDEQKHKLQYSLRVQSTVK</sequence>
<keyword evidence="2" id="KW-1185">Reference proteome</keyword>
<evidence type="ECO:0000313" key="1">
    <source>
        <dbReference type="EMBL" id="KAG0556613.1"/>
    </source>
</evidence>
<gene>
    <name evidence="1" type="ORF">KC19_11G067100</name>
</gene>
<dbReference type="EMBL" id="CM026432">
    <property type="protein sequence ID" value="KAG0556613.1"/>
    <property type="molecule type" value="Genomic_DNA"/>
</dbReference>
<proteinExistence type="predicted"/>
<name>A0A8T0GBY1_CERPU</name>
<dbReference type="Proteomes" id="UP000822688">
    <property type="component" value="Chromosome 11"/>
</dbReference>